<evidence type="ECO:0000313" key="2">
    <source>
        <dbReference type="Proteomes" id="UP000182409"/>
    </source>
</evidence>
<dbReference type="PANTHER" id="PTHR30565">
    <property type="entry name" value="PROTEIN YCIF"/>
    <property type="match status" value="1"/>
</dbReference>
<dbReference type="EMBL" id="FNSD01000001">
    <property type="protein sequence ID" value="SEB54203.1"/>
    <property type="molecule type" value="Genomic_DNA"/>
</dbReference>
<reference evidence="1 2" key="1">
    <citation type="submission" date="2016-10" db="EMBL/GenBank/DDBJ databases">
        <authorList>
            <person name="de Groot N.N."/>
        </authorList>
    </citation>
    <scope>NUCLEOTIDE SEQUENCE [LARGE SCALE GENOMIC DNA]</scope>
    <source>
        <strain evidence="1 2">AB35.6</strain>
    </source>
</reference>
<accession>A0A1H4K6Z3</accession>
<dbReference type="AlphaFoldDB" id="A0A1H4K6Z3"/>
<dbReference type="InterPro" id="IPR012347">
    <property type="entry name" value="Ferritin-like"/>
</dbReference>
<dbReference type="OrthoDB" id="9795056at2"/>
<name>A0A1H4K6Z3_9BACT</name>
<dbReference type="Gene3D" id="1.20.1260.10">
    <property type="match status" value="1"/>
</dbReference>
<dbReference type="SUPFAM" id="SSF47240">
    <property type="entry name" value="Ferritin-like"/>
    <property type="match status" value="1"/>
</dbReference>
<dbReference type="InterPro" id="IPR047114">
    <property type="entry name" value="YciF"/>
</dbReference>
<evidence type="ECO:0000313" key="1">
    <source>
        <dbReference type="EMBL" id="SEB54203.1"/>
    </source>
</evidence>
<dbReference type="InterPro" id="IPR009078">
    <property type="entry name" value="Ferritin-like_SF"/>
</dbReference>
<dbReference type="Proteomes" id="UP000182409">
    <property type="component" value="Unassembled WGS sequence"/>
</dbReference>
<proteinExistence type="predicted"/>
<sequence>MPNSGFRSLFADEVEALYAAESLISKTFPLLKKKVATKELVLMLDQQAAQAKSHTKNLKSALIFLDRRAAGAESRSVKAMLSECDDALERLEKGNLLDATLLVHLQRLEFHRLGAYRATLALATQLGEDGILDFLKEAAAFDDVTTKRLGQIALQVNAEAFADTRSEILAPVIGELEADKVE</sequence>
<dbReference type="InterPro" id="IPR010287">
    <property type="entry name" value="DUF892_YciF-like"/>
</dbReference>
<dbReference type="PANTHER" id="PTHR30565:SF9">
    <property type="entry name" value="PROTEIN YCIF"/>
    <property type="match status" value="1"/>
</dbReference>
<dbReference type="RefSeq" id="WP_074652646.1">
    <property type="nucleotide sequence ID" value="NZ_FNSD01000001.1"/>
</dbReference>
<gene>
    <name evidence="1" type="ORF">SAMN05443244_1037</name>
</gene>
<organism evidence="1 2">
    <name type="scientific">Terriglobus roseus</name>
    <dbReference type="NCBI Taxonomy" id="392734"/>
    <lineage>
        <taxon>Bacteria</taxon>
        <taxon>Pseudomonadati</taxon>
        <taxon>Acidobacteriota</taxon>
        <taxon>Terriglobia</taxon>
        <taxon>Terriglobales</taxon>
        <taxon>Acidobacteriaceae</taxon>
        <taxon>Terriglobus</taxon>
    </lineage>
</organism>
<protein>
    <submittedName>
        <fullName evidence="1">Ferritin-like metal-binding protein YciE</fullName>
    </submittedName>
</protein>
<dbReference type="Pfam" id="PF05974">
    <property type="entry name" value="DUF892"/>
    <property type="match status" value="1"/>
</dbReference>